<dbReference type="Proteomes" id="UP000268162">
    <property type="component" value="Unassembled WGS sequence"/>
</dbReference>
<evidence type="ECO:0000256" key="1">
    <source>
        <dbReference type="SAM" id="SignalP"/>
    </source>
</evidence>
<dbReference type="EMBL" id="ML002364">
    <property type="protein sequence ID" value="RKP38465.1"/>
    <property type="molecule type" value="Genomic_DNA"/>
</dbReference>
<dbReference type="AlphaFoldDB" id="A0A4P9ZXM7"/>
<name>A0A4P9ZXM7_9FUNG</name>
<sequence length="478" mass="52571">MKATVLVPAILVLFTNPLAATKDPQRQSLSKLGQTLPSELIAHVGGYLDFADWLMSMASIYGGPRNIPKEWTTAKLNQFLGETSQLLKEPAPNPRAIQDLAKQWHKLAPVESTAALTEVTLQTLTYERYGMQGEGLGAAFQEQADPDRCFKPFMGANRGNLLLSSANWKYVNVNQWKKGPLKHGKVISPRFLHNIPLAFGSAVAQYANTETLQSLSTLYNLVKKIHGDSEVFKIWSDQTGTELDLDMAPLREYYTGAKCALTTMVNLSIHLAIVHLYQTEQYAAISQYLGIDGIPVGSQSRASEYDSDLQPSRLQSTYLLLTLATLDENDTLVLKLLEVLNSSPANLSLSCYKKFLVKSGLHKQENYLVNLVSDASVWSVSGNVACRGLNMGSDWLRLSSQGELGVSLNVARFAPNLAKAAFTQSNPAYYYPIESLAYLVLRNSTVDALDVTVGGMDPASFYGHFSDDSGDPSKQLWD</sequence>
<reference evidence="3" key="1">
    <citation type="journal article" date="2018" name="Nat. Microbiol.">
        <title>Leveraging single-cell genomics to expand the fungal tree of life.</title>
        <authorList>
            <person name="Ahrendt S.R."/>
            <person name="Quandt C.A."/>
            <person name="Ciobanu D."/>
            <person name="Clum A."/>
            <person name="Salamov A."/>
            <person name="Andreopoulos B."/>
            <person name="Cheng J.F."/>
            <person name="Woyke T."/>
            <person name="Pelin A."/>
            <person name="Henrissat B."/>
            <person name="Reynolds N.K."/>
            <person name="Benny G.L."/>
            <person name="Smith M.E."/>
            <person name="James T.Y."/>
            <person name="Grigoriev I.V."/>
        </authorList>
    </citation>
    <scope>NUCLEOTIDE SEQUENCE [LARGE SCALE GENOMIC DNA]</scope>
    <source>
        <strain evidence="3">RSA 468</strain>
    </source>
</reference>
<protein>
    <submittedName>
        <fullName evidence="2">Uncharacterized protein</fullName>
    </submittedName>
</protein>
<accession>A0A4P9ZXM7</accession>
<evidence type="ECO:0000313" key="2">
    <source>
        <dbReference type="EMBL" id="RKP38465.1"/>
    </source>
</evidence>
<keyword evidence="3" id="KW-1185">Reference proteome</keyword>
<feature type="chain" id="PRO_5020752743" evidence="1">
    <location>
        <begin position="21"/>
        <end position="478"/>
    </location>
</feature>
<feature type="signal peptide" evidence="1">
    <location>
        <begin position="1"/>
        <end position="20"/>
    </location>
</feature>
<evidence type="ECO:0000313" key="3">
    <source>
        <dbReference type="Proteomes" id="UP000268162"/>
    </source>
</evidence>
<keyword evidence="1" id="KW-0732">Signal</keyword>
<proteinExistence type="predicted"/>
<gene>
    <name evidence="2" type="ORF">BJ085DRAFT_32978</name>
</gene>
<organism evidence="2 3">
    <name type="scientific">Dimargaris cristalligena</name>
    <dbReference type="NCBI Taxonomy" id="215637"/>
    <lineage>
        <taxon>Eukaryota</taxon>
        <taxon>Fungi</taxon>
        <taxon>Fungi incertae sedis</taxon>
        <taxon>Zoopagomycota</taxon>
        <taxon>Kickxellomycotina</taxon>
        <taxon>Dimargaritomycetes</taxon>
        <taxon>Dimargaritales</taxon>
        <taxon>Dimargaritaceae</taxon>
        <taxon>Dimargaris</taxon>
    </lineage>
</organism>